<keyword evidence="1" id="KW-1133">Transmembrane helix</keyword>
<feature type="transmembrane region" description="Helical" evidence="1">
    <location>
        <begin position="48"/>
        <end position="75"/>
    </location>
</feature>
<proteinExistence type="predicted"/>
<organism evidence="2 3">
    <name type="scientific">Candidatus Macondimonas diazotrophica</name>
    <dbReference type="NCBI Taxonomy" id="2305248"/>
    <lineage>
        <taxon>Bacteria</taxon>
        <taxon>Pseudomonadati</taxon>
        <taxon>Pseudomonadota</taxon>
        <taxon>Gammaproteobacteria</taxon>
        <taxon>Chromatiales</taxon>
        <taxon>Ectothiorhodospiraceae</taxon>
        <taxon>Candidatus Macondimonas</taxon>
    </lineage>
</organism>
<keyword evidence="3" id="KW-1185">Reference proteome</keyword>
<gene>
    <name evidence="2" type="ORF">E4680_00550</name>
</gene>
<comment type="caution">
    <text evidence="2">The sequence shown here is derived from an EMBL/GenBank/DDBJ whole genome shotgun (WGS) entry which is preliminary data.</text>
</comment>
<dbReference type="OrthoDB" id="9761224at2"/>
<keyword evidence="1" id="KW-0472">Membrane</keyword>
<evidence type="ECO:0000313" key="3">
    <source>
        <dbReference type="Proteomes" id="UP000297890"/>
    </source>
</evidence>
<dbReference type="RefSeq" id="WP_135280428.1">
    <property type="nucleotide sequence ID" value="NZ_SRIO01000001.1"/>
</dbReference>
<evidence type="ECO:0000256" key="1">
    <source>
        <dbReference type="SAM" id="Phobius"/>
    </source>
</evidence>
<accession>A0A4Z0FC19</accession>
<keyword evidence="1" id="KW-0812">Transmembrane</keyword>
<protein>
    <submittedName>
        <fullName evidence="2">Uncharacterized protein</fullName>
    </submittedName>
</protein>
<dbReference type="AlphaFoldDB" id="A0A4Z0FC19"/>
<dbReference type="EMBL" id="SRIO01000001">
    <property type="protein sequence ID" value="TFZ84068.1"/>
    <property type="molecule type" value="Genomic_DNA"/>
</dbReference>
<sequence>MLSRSAHRAFAGARDLSERLAAGALPPEKAAVAPQLVLNRQIDGGLTVFFAALLWIIVLDMAYTVWGVIIGWPVLPLRESAAASILELIERDPQGQDRSNPHATGCDGRGRCSANGARTTLMSAISPTTMPLAPSGRRCSGALHPSASSRAIFPAALTAAAETAQRSHSRRRCA</sequence>
<reference evidence="2 3" key="1">
    <citation type="journal article" date="2019" name="ISME J.">
        <title>Candidatus Macondimonas diazotrophica, a novel gammaproteobacterial genus dominating crude-oil-contaminated coastal sediments.</title>
        <authorList>
            <person name="Karthikeyan S."/>
            <person name="Konstantinidis K."/>
        </authorList>
    </citation>
    <scope>NUCLEOTIDE SEQUENCE [LARGE SCALE GENOMIC DNA]</scope>
    <source>
        <strain evidence="2 3">KTK01</strain>
    </source>
</reference>
<dbReference type="Proteomes" id="UP000297890">
    <property type="component" value="Unassembled WGS sequence"/>
</dbReference>
<evidence type="ECO:0000313" key="2">
    <source>
        <dbReference type="EMBL" id="TFZ84068.1"/>
    </source>
</evidence>
<name>A0A4Z0FC19_9GAMM</name>